<dbReference type="Pfam" id="PF00072">
    <property type="entry name" value="Response_reg"/>
    <property type="match status" value="1"/>
</dbReference>
<evidence type="ECO:0000256" key="6">
    <source>
        <dbReference type="ARBA" id="ARBA00023163"/>
    </source>
</evidence>
<evidence type="ECO:0000259" key="10">
    <source>
        <dbReference type="PROSITE" id="PS51755"/>
    </source>
</evidence>
<dbReference type="InterPro" id="IPR011006">
    <property type="entry name" value="CheY-like_superfamily"/>
</dbReference>
<dbReference type="PROSITE" id="PS50110">
    <property type="entry name" value="RESPONSE_REGULATORY"/>
    <property type="match status" value="1"/>
</dbReference>
<dbReference type="InterPro" id="IPR039420">
    <property type="entry name" value="WalR-like"/>
</dbReference>
<dbReference type="PANTHER" id="PTHR48111">
    <property type="entry name" value="REGULATOR OF RPOS"/>
    <property type="match status" value="1"/>
</dbReference>
<dbReference type="GO" id="GO:0005829">
    <property type="term" value="C:cytosol"/>
    <property type="evidence" value="ECO:0007669"/>
    <property type="project" value="TreeGrafter"/>
</dbReference>
<evidence type="ECO:0000256" key="7">
    <source>
        <dbReference type="PROSITE-ProRule" id="PRU00169"/>
    </source>
</evidence>
<proteinExistence type="predicted"/>
<evidence type="ECO:0000256" key="4">
    <source>
        <dbReference type="ARBA" id="ARBA00023015"/>
    </source>
</evidence>
<name>A0A1Q2HV67_9CORY</name>
<dbReference type="PANTHER" id="PTHR48111:SF22">
    <property type="entry name" value="REGULATOR OF RPOS"/>
    <property type="match status" value="1"/>
</dbReference>
<dbReference type="Gene3D" id="3.40.50.2300">
    <property type="match status" value="1"/>
</dbReference>
<evidence type="ECO:0000313" key="12">
    <source>
        <dbReference type="Proteomes" id="UP000217209"/>
    </source>
</evidence>
<keyword evidence="5 8" id="KW-0238">DNA-binding</keyword>
<dbReference type="InterPro" id="IPR001867">
    <property type="entry name" value="OmpR/PhoB-type_DNA-bd"/>
</dbReference>
<dbReference type="GO" id="GO:0000156">
    <property type="term" value="F:phosphorelay response regulator activity"/>
    <property type="evidence" value="ECO:0007669"/>
    <property type="project" value="TreeGrafter"/>
</dbReference>
<comment type="subcellular location">
    <subcellularLocation>
        <location evidence="1">Cytoplasm</location>
    </subcellularLocation>
</comment>
<gene>
    <name evidence="11" type="primary">mprA1</name>
    <name evidence="11" type="ORF">CGLAU_03775</name>
</gene>
<dbReference type="PROSITE" id="PS51755">
    <property type="entry name" value="OMPR_PHOB"/>
    <property type="match status" value="1"/>
</dbReference>
<dbReference type="Pfam" id="PF00486">
    <property type="entry name" value="Trans_reg_C"/>
    <property type="match status" value="1"/>
</dbReference>
<dbReference type="InterPro" id="IPR016032">
    <property type="entry name" value="Sig_transdc_resp-reg_C-effctor"/>
</dbReference>
<keyword evidence="2 7" id="KW-0597">Phosphoprotein</keyword>
<keyword evidence="12" id="KW-1185">Reference proteome</keyword>
<dbReference type="InterPro" id="IPR001789">
    <property type="entry name" value="Sig_transdc_resp-reg_receiver"/>
</dbReference>
<reference evidence="11 12" key="1">
    <citation type="submission" date="2016-12" db="EMBL/GenBank/DDBJ databases">
        <authorList>
            <person name="Song W.-J."/>
            <person name="Kurnit D.M."/>
        </authorList>
    </citation>
    <scope>NUCLEOTIDE SEQUENCE [LARGE SCALE GENOMIC DNA]</scope>
    <source>
        <strain evidence="11 12">DSM 30827</strain>
    </source>
</reference>
<dbReference type="FunFam" id="1.10.10.10:FF:000005">
    <property type="entry name" value="Two-component system response regulator"/>
    <property type="match status" value="1"/>
</dbReference>
<feature type="DNA-binding region" description="OmpR/PhoB-type" evidence="8">
    <location>
        <begin position="131"/>
        <end position="229"/>
    </location>
</feature>
<feature type="modified residue" description="4-aspartylphosphate" evidence="7">
    <location>
        <position position="51"/>
    </location>
</feature>
<dbReference type="SMART" id="SM00448">
    <property type="entry name" value="REC"/>
    <property type="match status" value="1"/>
</dbReference>
<dbReference type="FunFam" id="3.40.50.2300:FF:000001">
    <property type="entry name" value="DNA-binding response regulator PhoB"/>
    <property type="match status" value="1"/>
</dbReference>
<dbReference type="CDD" id="cd00383">
    <property type="entry name" value="trans_reg_C"/>
    <property type="match status" value="1"/>
</dbReference>
<dbReference type="CDD" id="cd17627">
    <property type="entry name" value="REC_OmpR_PrrA-like"/>
    <property type="match status" value="1"/>
</dbReference>
<keyword evidence="6" id="KW-0804">Transcription</keyword>
<evidence type="ECO:0000256" key="2">
    <source>
        <dbReference type="ARBA" id="ARBA00022553"/>
    </source>
</evidence>
<dbReference type="GO" id="GO:0000976">
    <property type="term" value="F:transcription cis-regulatory region binding"/>
    <property type="evidence" value="ECO:0007669"/>
    <property type="project" value="TreeGrafter"/>
</dbReference>
<evidence type="ECO:0000256" key="5">
    <source>
        <dbReference type="ARBA" id="ARBA00023125"/>
    </source>
</evidence>
<dbReference type="OrthoDB" id="5242569at2"/>
<dbReference type="AlphaFoldDB" id="A0A1Q2HV67"/>
<protein>
    <submittedName>
        <fullName evidence="11">Response regulator MprA</fullName>
    </submittedName>
</protein>
<evidence type="ECO:0000313" key="11">
    <source>
        <dbReference type="EMBL" id="AQQ14732.1"/>
    </source>
</evidence>
<dbReference type="EMBL" id="CP019688">
    <property type="protein sequence ID" value="AQQ14732.1"/>
    <property type="molecule type" value="Genomic_DNA"/>
</dbReference>
<dbReference type="KEGG" id="cgv:CGLAU_03775"/>
<evidence type="ECO:0000259" key="9">
    <source>
        <dbReference type="PROSITE" id="PS50110"/>
    </source>
</evidence>
<feature type="domain" description="OmpR/PhoB-type" evidence="10">
    <location>
        <begin position="131"/>
        <end position="229"/>
    </location>
</feature>
<evidence type="ECO:0000256" key="8">
    <source>
        <dbReference type="PROSITE-ProRule" id="PRU01091"/>
    </source>
</evidence>
<keyword evidence="3" id="KW-0902">Two-component regulatory system</keyword>
<accession>A0A1Q2HV67</accession>
<dbReference type="GO" id="GO:0032993">
    <property type="term" value="C:protein-DNA complex"/>
    <property type="evidence" value="ECO:0007669"/>
    <property type="project" value="TreeGrafter"/>
</dbReference>
<dbReference type="SUPFAM" id="SSF46894">
    <property type="entry name" value="C-terminal effector domain of the bipartite response regulators"/>
    <property type="match status" value="1"/>
</dbReference>
<dbReference type="GO" id="GO:0006355">
    <property type="term" value="P:regulation of DNA-templated transcription"/>
    <property type="evidence" value="ECO:0007669"/>
    <property type="project" value="InterPro"/>
</dbReference>
<dbReference type="InterPro" id="IPR036388">
    <property type="entry name" value="WH-like_DNA-bd_sf"/>
</dbReference>
<evidence type="ECO:0000256" key="3">
    <source>
        <dbReference type="ARBA" id="ARBA00023012"/>
    </source>
</evidence>
<sequence length="232" mass="26351">MKILVVDDEQAVRESLKRSLRFNGYDVLLAEDGEEALQLIREQRPDLTILDVMMPKLDGLGVCRVLREEGDHTPILMLTARDDVADRVAGLDAGADDYLPKPFALEELLARVRSLLRRTRETPTSEETIERAALTFGDLTMNPETREVTRAGRQITLTRTEFALLLLLMNNARRVLTRQQILEEVWGYDFPTSGNALEVYIGYLRRKTEAEGESRLIHTVRGVGYVLRENAP</sequence>
<keyword evidence="4" id="KW-0805">Transcription regulation</keyword>
<dbReference type="Gene3D" id="1.10.10.10">
    <property type="entry name" value="Winged helix-like DNA-binding domain superfamily/Winged helix DNA-binding domain"/>
    <property type="match status" value="1"/>
</dbReference>
<dbReference type="SUPFAM" id="SSF52172">
    <property type="entry name" value="CheY-like"/>
    <property type="match status" value="1"/>
</dbReference>
<feature type="domain" description="Response regulatory" evidence="9">
    <location>
        <begin position="2"/>
        <end position="116"/>
    </location>
</feature>
<dbReference type="Proteomes" id="UP000217209">
    <property type="component" value="Chromosome"/>
</dbReference>
<evidence type="ECO:0000256" key="1">
    <source>
        <dbReference type="ARBA" id="ARBA00004496"/>
    </source>
</evidence>
<dbReference type="Gene3D" id="6.10.250.690">
    <property type="match status" value="1"/>
</dbReference>
<organism evidence="11 12">
    <name type="scientific">Corynebacterium glaucum</name>
    <dbReference type="NCBI Taxonomy" id="187491"/>
    <lineage>
        <taxon>Bacteria</taxon>
        <taxon>Bacillati</taxon>
        <taxon>Actinomycetota</taxon>
        <taxon>Actinomycetes</taxon>
        <taxon>Mycobacteriales</taxon>
        <taxon>Corynebacteriaceae</taxon>
        <taxon>Corynebacterium</taxon>
    </lineage>
</organism>
<dbReference type="SMART" id="SM00862">
    <property type="entry name" value="Trans_reg_C"/>
    <property type="match status" value="1"/>
</dbReference>
<dbReference type="RefSeq" id="WP_095659531.1">
    <property type="nucleotide sequence ID" value="NZ_BAAAKB010000006.1"/>
</dbReference>